<organism evidence="1 2">
    <name type="scientific">Mycobacterium heckeshornense</name>
    <dbReference type="NCBI Taxonomy" id="110505"/>
    <lineage>
        <taxon>Bacteria</taxon>
        <taxon>Bacillati</taxon>
        <taxon>Actinomycetota</taxon>
        <taxon>Actinomycetes</taxon>
        <taxon>Mycobacteriales</taxon>
        <taxon>Mycobacteriaceae</taxon>
        <taxon>Mycobacterium</taxon>
    </lineage>
</organism>
<name>A0A2G8B7B0_9MYCO</name>
<proteinExistence type="predicted"/>
<protein>
    <submittedName>
        <fullName evidence="1">Uncharacterized protein</fullName>
    </submittedName>
</protein>
<gene>
    <name evidence="1" type="ORF">MHEC_10040</name>
</gene>
<evidence type="ECO:0000313" key="2">
    <source>
        <dbReference type="Proteomes" id="UP000595446"/>
    </source>
</evidence>
<reference evidence="1 2" key="1">
    <citation type="submission" date="2020-12" db="EMBL/GenBank/DDBJ databases">
        <title>Complete genome sequence of Mycobacterium heckeshornense JCM 15655T, closely related to a pathogenic non-tuberculous mycobacterial species Mycobacterium xenopi.</title>
        <authorList>
            <person name="Yoshida M."/>
            <person name="Fukano H."/>
            <person name="Asakura T."/>
            <person name="Suzuki M."/>
            <person name="Hoshino Y."/>
        </authorList>
    </citation>
    <scope>NUCLEOTIDE SEQUENCE [LARGE SCALE GENOMIC DNA]</scope>
    <source>
        <strain evidence="1 2">JCM 15655</strain>
    </source>
</reference>
<accession>A0A2G8B7B0</accession>
<dbReference type="EMBL" id="AP024237">
    <property type="protein sequence ID" value="BCO34571.1"/>
    <property type="molecule type" value="Genomic_DNA"/>
</dbReference>
<dbReference type="AlphaFoldDB" id="A0A2G8B7B0"/>
<keyword evidence="2" id="KW-1185">Reference proteome</keyword>
<sequence length="86" mass="9482">MSSTNRADMDLTETGDFCGNIFATGLAPIGDGEARFVVTDVPGAGTKMMARFQYEAGSQSTPPKKRCSCEKRPKKRRWDARRPNLP</sequence>
<evidence type="ECO:0000313" key="1">
    <source>
        <dbReference type="EMBL" id="BCO34571.1"/>
    </source>
</evidence>
<dbReference type="Proteomes" id="UP000595446">
    <property type="component" value="Chromosome"/>
</dbReference>